<gene>
    <name evidence="2" type="ORF">DCAR_0102235</name>
</gene>
<protein>
    <recommendedName>
        <fullName evidence="1">F-box domain-containing protein</fullName>
    </recommendedName>
</protein>
<evidence type="ECO:0000313" key="3">
    <source>
        <dbReference type="Proteomes" id="UP000077755"/>
    </source>
</evidence>
<dbReference type="SMART" id="SM00256">
    <property type="entry name" value="FBOX"/>
    <property type="match status" value="1"/>
</dbReference>
<dbReference type="InterPro" id="IPR053781">
    <property type="entry name" value="F-box_AtFBL13-like"/>
</dbReference>
<dbReference type="InterPro" id="IPR036047">
    <property type="entry name" value="F-box-like_dom_sf"/>
</dbReference>
<dbReference type="EMBL" id="CP093343">
    <property type="protein sequence ID" value="WOG83061.1"/>
    <property type="molecule type" value="Genomic_DNA"/>
</dbReference>
<name>A0AAF0W4X6_DAUCS</name>
<dbReference type="PANTHER" id="PTHR32212:SF461">
    <property type="entry name" value="F-BOX DOMAIN-CONTAINING PROTEIN"/>
    <property type="match status" value="1"/>
</dbReference>
<accession>A0AAF0W4X6</accession>
<dbReference type="Gene3D" id="1.20.1280.50">
    <property type="match status" value="1"/>
</dbReference>
<proteinExistence type="predicted"/>
<reference evidence="2" key="2">
    <citation type="submission" date="2022-03" db="EMBL/GenBank/DDBJ databases">
        <title>Draft title - Genomic analysis of global carrot germplasm unveils the trajectory of domestication and the origin of high carotenoid orange carrot.</title>
        <authorList>
            <person name="Iorizzo M."/>
            <person name="Ellison S."/>
            <person name="Senalik D."/>
            <person name="Macko-Podgorni A."/>
            <person name="Grzebelus D."/>
            <person name="Bostan H."/>
            <person name="Rolling W."/>
            <person name="Curaba J."/>
            <person name="Simon P."/>
        </authorList>
    </citation>
    <scope>NUCLEOTIDE SEQUENCE</scope>
    <source>
        <tissue evidence="2">Leaf</tissue>
    </source>
</reference>
<dbReference type="PANTHER" id="PTHR32212">
    <property type="entry name" value="CYCLIN-LIKE F-BOX"/>
    <property type="match status" value="1"/>
</dbReference>
<sequence>MSLSRPLRNTKARITVEDEEDRISRLPDELIHQILEFVDTKLAIQTSLLSKRWKLIWKTLPFLKFRWVQQGSPTNTNNFTRQVLSRRNHQSQISSLELAFLPAGLFAKFVEYAISHHVQYLNVHLRRDHKPYKLSNFSSNSIQKLQLEMKFGDSISELDCWDLPALNTLHLTSYYNNHVENETNLFPALVNLRNLTWFFRQGLIKADCVINCPQLVNLNIYAYTYVTAFNNHSGNFILVAPKIRNISCVGLFPITFGLSQLESVNMKIRDRTDGRKIIPGSKLMNIYYRGFTYMFQSLGSTKILTLDLETIEV</sequence>
<feature type="domain" description="F-box" evidence="1">
    <location>
        <begin position="20"/>
        <end position="70"/>
    </location>
</feature>
<dbReference type="Pfam" id="PF00646">
    <property type="entry name" value="F-box"/>
    <property type="match status" value="1"/>
</dbReference>
<dbReference type="SUPFAM" id="SSF81383">
    <property type="entry name" value="F-box domain"/>
    <property type="match status" value="1"/>
</dbReference>
<dbReference type="Proteomes" id="UP000077755">
    <property type="component" value="Chromosome 1"/>
</dbReference>
<dbReference type="AlphaFoldDB" id="A0AAF0W4X6"/>
<dbReference type="InterPro" id="IPR001810">
    <property type="entry name" value="F-box_dom"/>
</dbReference>
<evidence type="ECO:0000313" key="2">
    <source>
        <dbReference type="EMBL" id="WOG83061.1"/>
    </source>
</evidence>
<evidence type="ECO:0000259" key="1">
    <source>
        <dbReference type="PROSITE" id="PS50181"/>
    </source>
</evidence>
<reference evidence="2" key="1">
    <citation type="journal article" date="2016" name="Nat. Genet.">
        <title>A high-quality carrot genome assembly provides new insights into carotenoid accumulation and asterid genome evolution.</title>
        <authorList>
            <person name="Iorizzo M."/>
            <person name="Ellison S."/>
            <person name="Senalik D."/>
            <person name="Zeng P."/>
            <person name="Satapoomin P."/>
            <person name="Huang J."/>
            <person name="Bowman M."/>
            <person name="Iovene M."/>
            <person name="Sanseverino W."/>
            <person name="Cavagnaro P."/>
            <person name="Yildiz M."/>
            <person name="Macko-Podgorni A."/>
            <person name="Moranska E."/>
            <person name="Grzebelus E."/>
            <person name="Grzebelus D."/>
            <person name="Ashrafi H."/>
            <person name="Zheng Z."/>
            <person name="Cheng S."/>
            <person name="Spooner D."/>
            <person name="Van Deynze A."/>
            <person name="Simon P."/>
        </authorList>
    </citation>
    <scope>NUCLEOTIDE SEQUENCE</scope>
    <source>
        <tissue evidence="2">Leaf</tissue>
    </source>
</reference>
<dbReference type="PROSITE" id="PS50181">
    <property type="entry name" value="FBOX"/>
    <property type="match status" value="1"/>
</dbReference>
<dbReference type="CDD" id="cd22160">
    <property type="entry name" value="F-box_AtFBL13-like"/>
    <property type="match status" value="1"/>
</dbReference>
<keyword evidence="3" id="KW-1185">Reference proteome</keyword>
<organism evidence="2 3">
    <name type="scientific">Daucus carota subsp. sativus</name>
    <name type="common">Carrot</name>
    <dbReference type="NCBI Taxonomy" id="79200"/>
    <lineage>
        <taxon>Eukaryota</taxon>
        <taxon>Viridiplantae</taxon>
        <taxon>Streptophyta</taxon>
        <taxon>Embryophyta</taxon>
        <taxon>Tracheophyta</taxon>
        <taxon>Spermatophyta</taxon>
        <taxon>Magnoliopsida</taxon>
        <taxon>eudicotyledons</taxon>
        <taxon>Gunneridae</taxon>
        <taxon>Pentapetalae</taxon>
        <taxon>asterids</taxon>
        <taxon>campanulids</taxon>
        <taxon>Apiales</taxon>
        <taxon>Apiaceae</taxon>
        <taxon>Apioideae</taxon>
        <taxon>Scandiceae</taxon>
        <taxon>Daucinae</taxon>
        <taxon>Daucus</taxon>
        <taxon>Daucus sect. Daucus</taxon>
    </lineage>
</organism>